<dbReference type="PANTHER" id="PTHR42951:SF14">
    <property type="entry name" value="METALLO-BETA-LACTAMASE SUPERFAMILY PROTEIN"/>
    <property type="match status" value="1"/>
</dbReference>
<evidence type="ECO:0000313" key="5">
    <source>
        <dbReference type="Proteomes" id="UP000243217"/>
    </source>
</evidence>
<evidence type="ECO:0000313" key="4">
    <source>
        <dbReference type="EMBL" id="OQR92295.1"/>
    </source>
</evidence>
<keyword evidence="5" id="KW-1185">Reference proteome</keyword>
<dbReference type="Gene3D" id="3.60.15.10">
    <property type="entry name" value="Ribonuclease Z/Hydroxyacylglutathione hydrolase-like"/>
    <property type="match status" value="1"/>
</dbReference>
<dbReference type="InterPro" id="IPR050855">
    <property type="entry name" value="NDM-1-like"/>
</dbReference>
<evidence type="ECO:0000256" key="1">
    <source>
        <dbReference type="SAM" id="SignalP"/>
    </source>
</evidence>
<gene>
    <name evidence="4" type="ORF">THRCLA_08734</name>
</gene>
<evidence type="ECO:0000259" key="2">
    <source>
        <dbReference type="SMART" id="SM00849"/>
    </source>
</evidence>
<dbReference type="SMART" id="SM00849">
    <property type="entry name" value="Lactamase_B"/>
    <property type="match status" value="1"/>
</dbReference>
<organism evidence="3">
    <name type="scientific">Thraustotheca clavata</name>
    <dbReference type="NCBI Taxonomy" id="74557"/>
    <lineage>
        <taxon>Eukaryota</taxon>
        <taxon>Sar</taxon>
        <taxon>Stramenopiles</taxon>
        <taxon>Oomycota</taxon>
        <taxon>Saprolegniomycetes</taxon>
        <taxon>Saprolegniales</taxon>
        <taxon>Achlyaceae</taxon>
        <taxon>Thraustotheca</taxon>
    </lineage>
</organism>
<dbReference type="InterPro" id="IPR001279">
    <property type="entry name" value="Metallo-B-lactamas"/>
</dbReference>
<dbReference type="EMBL" id="KM038194">
    <property type="protein sequence ID" value="AIG55655.1"/>
    <property type="molecule type" value="Genomic_DNA"/>
</dbReference>
<feature type="chain" id="PRO_5002038042" evidence="1">
    <location>
        <begin position="19"/>
        <end position="287"/>
    </location>
</feature>
<dbReference type="SUPFAM" id="SSF56281">
    <property type="entry name" value="Metallo-hydrolase/oxidoreductase"/>
    <property type="match status" value="1"/>
</dbReference>
<dbReference type="Proteomes" id="UP000243217">
    <property type="component" value="Unassembled WGS sequence"/>
</dbReference>
<dbReference type="OrthoDB" id="70749at2759"/>
<protein>
    <submittedName>
        <fullName evidence="4">Beta-lactamase</fullName>
    </submittedName>
    <submittedName>
        <fullName evidence="3">Secreted protein</fullName>
    </submittedName>
</protein>
<evidence type="ECO:0000313" key="3">
    <source>
        <dbReference type="EMBL" id="AIG55655.1"/>
    </source>
</evidence>
<dbReference type="InterPro" id="IPR036866">
    <property type="entry name" value="RibonucZ/Hydroxyglut_hydro"/>
</dbReference>
<proteinExistence type="predicted"/>
<dbReference type="EMBL" id="JNBS01002339">
    <property type="protein sequence ID" value="OQR92295.1"/>
    <property type="molecule type" value="Genomic_DNA"/>
</dbReference>
<feature type="signal peptide" evidence="1">
    <location>
        <begin position="1"/>
        <end position="18"/>
    </location>
</feature>
<dbReference type="STRING" id="74557.A0A0A7CMG5"/>
<dbReference type="CDD" id="cd07739">
    <property type="entry name" value="metallo-hydrolase-like_MBL-fold"/>
    <property type="match status" value="1"/>
</dbReference>
<keyword evidence="1" id="KW-0732">Signal</keyword>
<dbReference type="AlphaFoldDB" id="A0A0A7CMG5"/>
<name>A0A0A7CMG5_9STRA</name>
<accession>A0A0A7CMG5</accession>
<dbReference type="PANTHER" id="PTHR42951">
    <property type="entry name" value="METALLO-BETA-LACTAMASE DOMAIN-CONTAINING"/>
    <property type="match status" value="1"/>
</dbReference>
<reference evidence="3 5" key="1">
    <citation type="journal article" date="2014" name="Genome Biol. Evol.">
        <title>The secreted proteins of Achlya hypogyna and Thraustotheca clavata identify the ancestral oomycete secretome and reveal gene acquisitions by horizontal gene transfer.</title>
        <authorList>
            <person name="Misner I."/>
            <person name="Blouin N."/>
            <person name="Leonard G."/>
            <person name="Richards T.A."/>
            <person name="Lane C.E."/>
        </authorList>
    </citation>
    <scope>NUCLEOTIDE SEQUENCE</scope>
    <source>
        <strain evidence="3 5">ATCC 34112</strain>
    </source>
</reference>
<sequence>MNPLAAILTLLSASFVSADVYCGDSALKLTAYNPGTKAIFPVSSVLVSGEKEAILVNAQFGKSQAQEVVDIVRASGKKLTTIYVSHGDPDYYFGLDTIHTAFPDASIMATQPVVQHIKDTITTKLSTWNPILGTDAPNKTIIPSILTAKELKLEGHSLQIKGPADRSYVWIPSAKAVVDGVLMVNNIHAFMADSQTPESHVEWINALKEIQSLKPKVIVPGHALPGAVADIDSPAFTIKYIRDFDTETPKAINSTALIAAMKGLYPNAGSETSLEISAKVAKGEMKW</sequence>
<feature type="domain" description="Metallo-beta-lactamase" evidence="2">
    <location>
        <begin position="41"/>
        <end position="222"/>
    </location>
</feature>